<dbReference type="eggNOG" id="COG2038">
    <property type="taxonomic scope" value="Bacteria"/>
</dbReference>
<organism evidence="11 12">
    <name type="scientific">Leptospirillum ferrooxidans (strain C2-3)</name>
    <dbReference type="NCBI Taxonomy" id="1162668"/>
    <lineage>
        <taxon>Bacteria</taxon>
        <taxon>Pseudomonadati</taxon>
        <taxon>Nitrospirota</taxon>
        <taxon>Nitrospiria</taxon>
        <taxon>Nitrospirales</taxon>
        <taxon>Nitrospiraceae</taxon>
        <taxon>Leptospirillum</taxon>
    </lineage>
</organism>
<feature type="active site" description="Proton acceptor" evidence="10">
    <location>
        <position position="327"/>
    </location>
</feature>
<dbReference type="Gene3D" id="1.10.1610.10">
    <property type="match status" value="1"/>
</dbReference>
<evidence type="ECO:0000256" key="6">
    <source>
        <dbReference type="ARBA" id="ARBA00022676"/>
    </source>
</evidence>
<dbReference type="EMBL" id="AP012342">
    <property type="protein sequence ID" value="BAM07146.1"/>
    <property type="molecule type" value="Genomic_DNA"/>
</dbReference>
<dbReference type="Gene3D" id="3.40.50.10210">
    <property type="match status" value="1"/>
</dbReference>
<comment type="catalytic activity">
    <reaction evidence="9 10">
        <text>5,6-dimethylbenzimidazole + nicotinate beta-D-ribonucleotide = alpha-ribazole 5'-phosphate + nicotinate + H(+)</text>
        <dbReference type="Rhea" id="RHEA:11196"/>
        <dbReference type="ChEBI" id="CHEBI:15378"/>
        <dbReference type="ChEBI" id="CHEBI:15890"/>
        <dbReference type="ChEBI" id="CHEBI:32544"/>
        <dbReference type="ChEBI" id="CHEBI:57502"/>
        <dbReference type="ChEBI" id="CHEBI:57918"/>
        <dbReference type="EC" id="2.4.2.21"/>
    </reaction>
</comment>
<comment type="similarity">
    <text evidence="2 10">Belongs to the CobT family.</text>
</comment>
<dbReference type="HAMAP" id="MF_00230">
    <property type="entry name" value="CobT"/>
    <property type="match status" value="1"/>
</dbReference>
<evidence type="ECO:0000313" key="12">
    <source>
        <dbReference type="Proteomes" id="UP000007382"/>
    </source>
</evidence>
<keyword evidence="12" id="KW-1185">Reference proteome</keyword>
<evidence type="ECO:0000313" key="11">
    <source>
        <dbReference type="EMBL" id="BAM07146.1"/>
    </source>
</evidence>
<dbReference type="STRING" id="1162668.LFE_1464"/>
<keyword evidence="7 10" id="KW-0808">Transferase</keyword>
<evidence type="ECO:0000256" key="8">
    <source>
        <dbReference type="ARBA" id="ARBA00030686"/>
    </source>
</evidence>
<dbReference type="HOGENOM" id="CLU_002982_0_0_0"/>
<dbReference type="RefSeq" id="WP_014449633.1">
    <property type="nucleotide sequence ID" value="NC_017094.1"/>
</dbReference>
<name>I0IPE7_LEPFC</name>
<accession>I0IPE7</accession>
<dbReference type="FunFam" id="3.40.50.10210:FF:000001">
    <property type="entry name" value="Nicotinate-nucleotide--dimethylbenzimidazole phosphoribosyltransferase"/>
    <property type="match status" value="1"/>
</dbReference>
<evidence type="ECO:0000256" key="7">
    <source>
        <dbReference type="ARBA" id="ARBA00022679"/>
    </source>
</evidence>
<dbReference type="NCBIfam" id="NF000996">
    <property type="entry name" value="PRK00105.1"/>
    <property type="match status" value="1"/>
</dbReference>
<gene>
    <name evidence="10" type="primary">cobT</name>
    <name evidence="11" type="ordered locus">LFE_1464</name>
</gene>
<dbReference type="GO" id="GO:0008939">
    <property type="term" value="F:nicotinate-nucleotide-dimethylbenzimidazole phosphoribosyltransferase activity"/>
    <property type="evidence" value="ECO:0007669"/>
    <property type="project" value="UniProtKB-UniRule"/>
</dbReference>
<dbReference type="PATRIC" id="fig|1162668.3.peg.1735"/>
<dbReference type="InterPro" id="IPR023195">
    <property type="entry name" value="Nict_dMeBzImd_PRibTrfase_N"/>
</dbReference>
<dbReference type="GO" id="GO:0009236">
    <property type="term" value="P:cobalamin biosynthetic process"/>
    <property type="evidence" value="ECO:0007669"/>
    <property type="project" value="UniProtKB-UniRule"/>
</dbReference>
<protein>
    <recommendedName>
        <fullName evidence="4 10">Nicotinate-nucleotide--dimethylbenzimidazole phosphoribosyltransferase</fullName>
        <shortName evidence="10">NN:DBI PRT</shortName>
        <ecNumber evidence="3 10">2.4.2.21</ecNumber>
    </recommendedName>
    <alternativeName>
        <fullName evidence="8 10">N(1)-alpha-phosphoribosyltransferase</fullName>
    </alternativeName>
</protein>
<dbReference type="AlphaFoldDB" id="I0IPE7"/>
<keyword evidence="6 10" id="KW-0328">Glycosyltransferase</keyword>
<dbReference type="PANTHER" id="PTHR43463:SF1">
    <property type="entry name" value="NICOTINATE-NUCLEOTIDE--DIMETHYLBENZIMIDAZOLE PHOSPHORIBOSYLTRANSFERASE"/>
    <property type="match status" value="1"/>
</dbReference>
<comment type="pathway">
    <text evidence="1 10">Nucleoside biosynthesis; alpha-ribazole biosynthesis; alpha-ribazole from 5,6-dimethylbenzimidazole: step 1/2.</text>
</comment>
<dbReference type="Proteomes" id="UP000007382">
    <property type="component" value="Chromosome"/>
</dbReference>
<dbReference type="CDD" id="cd02439">
    <property type="entry name" value="DMB-PRT_CobT"/>
    <property type="match status" value="1"/>
</dbReference>
<dbReference type="Pfam" id="PF02277">
    <property type="entry name" value="DBI_PRT"/>
    <property type="match status" value="1"/>
</dbReference>
<dbReference type="PANTHER" id="PTHR43463">
    <property type="entry name" value="NICOTINATE-NUCLEOTIDE--DIMETHYLBENZIMIDAZOLE PHOSPHORIBOSYLTRANSFERASE"/>
    <property type="match status" value="1"/>
</dbReference>
<dbReference type="InterPro" id="IPR017846">
    <property type="entry name" value="Nict_dMeBzImd_PRibTrfase_bact"/>
</dbReference>
<keyword evidence="5 10" id="KW-0169">Cobalamin biosynthesis</keyword>
<dbReference type="OrthoDB" id="9781491at2"/>
<dbReference type="InterPro" id="IPR036087">
    <property type="entry name" value="Nict_dMeBzImd_PRibTrfase_sf"/>
</dbReference>
<dbReference type="KEGG" id="lfc:LFE_1464"/>
<evidence type="ECO:0000256" key="9">
    <source>
        <dbReference type="ARBA" id="ARBA00047340"/>
    </source>
</evidence>
<reference evidence="12" key="2">
    <citation type="submission" date="2012-03" db="EMBL/GenBank/DDBJ databases">
        <title>The complete genome sequence of the pioneer microbe on fresh volcanic deposit, Leptospirillum ferrooxidans strain C2-3.</title>
        <authorList>
            <person name="Fujimura R."/>
            <person name="Sato Y."/>
            <person name="Nishizawa T."/>
            <person name="Nanba K."/>
            <person name="Oshima K."/>
            <person name="Hattori M."/>
            <person name="Kamijo T."/>
            <person name="Ohta H."/>
        </authorList>
    </citation>
    <scope>NUCLEOTIDE SEQUENCE [LARGE SCALE GENOMIC DNA]</scope>
    <source>
        <strain evidence="12">C2-3</strain>
    </source>
</reference>
<dbReference type="UniPathway" id="UPA00061">
    <property type="reaction ID" value="UER00516"/>
</dbReference>
<evidence type="ECO:0000256" key="5">
    <source>
        <dbReference type="ARBA" id="ARBA00022573"/>
    </source>
</evidence>
<evidence type="ECO:0000256" key="10">
    <source>
        <dbReference type="HAMAP-Rule" id="MF_00230"/>
    </source>
</evidence>
<evidence type="ECO:0000256" key="3">
    <source>
        <dbReference type="ARBA" id="ARBA00011991"/>
    </source>
</evidence>
<evidence type="ECO:0000256" key="4">
    <source>
        <dbReference type="ARBA" id="ARBA00015486"/>
    </source>
</evidence>
<evidence type="ECO:0000256" key="2">
    <source>
        <dbReference type="ARBA" id="ARBA00007110"/>
    </source>
</evidence>
<dbReference type="InterPro" id="IPR003200">
    <property type="entry name" value="Nict_dMeBzImd_PRibTrfase"/>
</dbReference>
<comment type="function">
    <text evidence="10">Catalyzes the synthesis of alpha-ribazole-5'-phosphate from nicotinate mononucleotide (NAMN) and 5,6-dimethylbenzimidazole (DMB).</text>
</comment>
<dbReference type="EC" id="2.4.2.21" evidence="3 10"/>
<proteinExistence type="inferred from homology"/>
<sequence>MTIFEQVDLWASRVPIDEERAHERKEISREILCRLNSLTKPQGSLGRLEDLVLWYGLACGQSLFPDPGGVVCVFASDHGIAMSGVSAFPQVVTVEMVKNFANGGAAVNVLARQAGLELMVLDMGVNADLSFLPSVVNAKVAYGTQNFLTQRAISPSEMVQAMKTGFDLSVKLKVQGKGFLVLGEMGIGNTTSASALISALLELPPVLVTGRGTGLDDRGYRKKLEVIEQALSLHGPTISFPLEWGMAVGGFEIAAMAGAILGASTVGLPVILDGVITSASALLAWRICPRVKHFLLAGHVGHEIGHKAVLEHMGLTPVLDLDLRLGEGTGGVLASQLLKSAICLFHQMATFEEASVSGKI</sequence>
<reference evidence="11 12" key="1">
    <citation type="journal article" date="2012" name="J. Bacteriol.">
        <title>Complete Genome Sequence of Leptospirillum ferrooxidans Strain C2-3, Isolated from a Fresh Volcanic Ash Deposit on the Island of Miyake, Japan.</title>
        <authorList>
            <person name="Fujimura R."/>
            <person name="Sato Y."/>
            <person name="Nishizawa T."/>
            <person name="Oshima K."/>
            <person name="Kim S.-W."/>
            <person name="Hattori M."/>
            <person name="Kamijo T."/>
            <person name="Ohta H."/>
        </authorList>
    </citation>
    <scope>NUCLEOTIDE SEQUENCE [LARGE SCALE GENOMIC DNA]</scope>
    <source>
        <strain evidence="11 12">C2-3</strain>
    </source>
</reference>
<dbReference type="NCBIfam" id="TIGR03160">
    <property type="entry name" value="cobT_DBIPRT"/>
    <property type="match status" value="1"/>
</dbReference>
<dbReference type="SUPFAM" id="SSF52733">
    <property type="entry name" value="Nicotinate mononucleotide:5,6-dimethylbenzimidazole phosphoribosyltransferase (CobT)"/>
    <property type="match status" value="1"/>
</dbReference>
<evidence type="ECO:0000256" key="1">
    <source>
        <dbReference type="ARBA" id="ARBA00005049"/>
    </source>
</evidence>